<evidence type="ECO:0000313" key="3">
    <source>
        <dbReference type="Proteomes" id="UP000317355"/>
    </source>
</evidence>
<feature type="compositionally biased region" description="Polar residues" evidence="1">
    <location>
        <begin position="382"/>
        <end position="394"/>
    </location>
</feature>
<feature type="compositionally biased region" description="Low complexity" evidence="1">
    <location>
        <begin position="367"/>
        <end position="379"/>
    </location>
</feature>
<dbReference type="EMBL" id="VMRY01000093">
    <property type="protein sequence ID" value="TVT51402.1"/>
    <property type="molecule type" value="Genomic_DNA"/>
</dbReference>
<comment type="caution">
    <text evidence="2">The sequence shown here is derived from an EMBL/GenBank/DDBJ whole genome shotgun (WGS) entry which is preliminary data.</text>
</comment>
<gene>
    <name evidence="2" type="ORF">FHK82_15900</name>
</gene>
<feature type="compositionally biased region" description="Low complexity" evidence="1">
    <location>
        <begin position="454"/>
        <end position="471"/>
    </location>
</feature>
<dbReference type="AlphaFoldDB" id="A0A558CRT2"/>
<feature type="region of interest" description="Disordered" evidence="1">
    <location>
        <begin position="216"/>
        <end position="332"/>
    </location>
</feature>
<feature type="compositionally biased region" description="Low complexity" evidence="1">
    <location>
        <begin position="249"/>
        <end position="262"/>
    </location>
</feature>
<proteinExistence type="predicted"/>
<organism evidence="2 3">
    <name type="scientific">Sedimenticola thiotaurini</name>
    <dbReference type="NCBI Taxonomy" id="1543721"/>
    <lineage>
        <taxon>Bacteria</taxon>
        <taxon>Pseudomonadati</taxon>
        <taxon>Pseudomonadota</taxon>
        <taxon>Gammaproteobacteria</taxon>
        <taxon>Chromatiales</taxon>
        <taxon>Sedimenticolaceae</taxon>
        <taxon>Sedimenticola</taxon>
    </lineage>
</organism>
<feature type="compositionally biased region" description="Polar residues" evidence="1">
    <location>
        <begin position="271"/>
        <end position="292"/>
    </location>
</feature>
<evidence type="ECO:0000256" key="1">
    <source>
        <dbReference type="SAM" id="MobiDB-lite"/>
    </source>
</evidence>
<feature type="compositionally biased region" description="Polar residues" evidence="1">
    <location>
        <begin position="434"/>
        <end position="444"/>
    </location>
</feature>
<sequence>MMAEDDLNEAQKSAEEATDPAPAKKAVRKKVPAKKAAAKKKVVAKKKAAPKKKAARKRSITPKQTITPPAEAVAAAVAEPQPNAASAEEINQTTEPVAETVNENLNATSTDTETSTQAVETDESVQMESTAAAVTEATVEQESATVEADTGTNRNENVQKRLEEMGLMPSDSTENLPPPAKTGGKGLGFWQKSFIWTIIVVAGLLYIRNVANNGDLQQSPEVATSGQSEQTDADKTTAETPSAPLSSDVAVTAQEETPAAAQEIMTPAANEPQQASTAAGSVPSSNTSGQEIASSNESEAASAADNSDEMKQDTEAENAAMPVSDQKPEKLIDRITGRLSALMGDANNVDESKAVEEGAAVPNGATDASSDKLSSGSDESSAKTTPELATTASGTPEGVGTPNPQTETETETEPPVETSGSEQKTDEPEAAIADSTNVDLSNAQKVKETPAIESAATTSSSSDPTQKMPMVMANPANMPRMMQQGYRSWFDPNRRSMPETGQNNRAPVLNRQQVPSSNGIASAAPNVQQQRQMTPPTQAQRGYQRYGVPMYYPWQYNQQPVAPYGYYGTYPVRPPVYGPAVRYPYPYLQTPPAAPTR</sequence>
<feature type="compositionally biased region" description="Basic residues" evidence="1">
    <location>
        <begin position="25"/>
        <end position="60"/>
    </location>
</feature>
<protein>
    <submittedName>
        <fullName evidence="2">Uncharacterized protein</fullName>
    </submittedName>
</protein>
<evidence type="ECO:0000313" key="2">
    <source>
        <dbReference type="EMBL" id="TVT51402.1"/>
    </source>
</evidence>
<name>A0A558CRT2_9GAMM</name>
<accession>A0A558CRT2</accession>
<feature type="region of interest" description="Disordered" evidence="1">
    <location>
        <begin position="345"/>
        <end position="471"/>
    </location>
</feature>
<feature type="compositionally biased region" description="Polar residues" evidence="1">
    <location>
        <begin position="216"/>
        <end position="230"/>
    </location>
</feature>
<feature type="compositionally biased region" description="Low complexity" evidence="1">
    <location>
        <begin position="128"/>
        <end position="148"/>
    </location>
</feature>
<feature type="region of interest" description="Disordered" evidence="1">
    <location>
        <begin position="1"/>
        <end position="159"/>
    </location>
</feature>
<feature type="compositionally biased region" description="Low complexity" evidence="1">
    <location>
        <begin position="68"/>
        <end position="87"/>
    </location>
</feature>
<feature type="compositionally biased region" description="Low complexity" evidence="1">
    <location>
        <begin position="293"/>
        <end position="305"/>
    </location>
</feature>
<dbReference type="Proteomes" id="UP000317355">
    <property type="component" value="Unassembled WGS sequence"/>
</dbReference>
<feature type="compositionally biased region" description="Polar residues" evidence="1">
    <location>
        <begin position="89"/>
        <end position="119"/>
    </location>
</feature>
<reference evidence="2 3" key="1">
    <citation type="submission" date="2019-07" db="EMBL/GenBank/DDBJ databases">
        <title>The pathways for chlorine oxyanion respiration interact through the shared metabolite chlorate.</title>
        <authorList>
            <person name="Barnum T.P."/>
            <person name="Cheng Y."/>
            <person name="Hill K.A."/>
            <person name="Lucas L.N."/>
            <person name="Carlson H.K."/>
            <person name="Coates J.D."/>
        </authorList>
    </citation>
    <scope>NUCLEOTIDE SEQUENCE [LARGE SCALE GENOMIC DNA]</scope>
    <source>
        <strain evidence="2">BK-3</strain>
    </source>
</reference>